<evidence type="ECO:0000313" key="3">
    <source>
        <dbReference type="Proteomes" id="UP000252107"/>
    </source>
</evidence>
<comment type="caution">
    <text evidence="2">The sequence shown here is derived from an EMBL/GenBank/DDBJ whole genome shotgun (WGS) entry which is preliminary data.</text>
</comment>
<dbReference type="Proteomes" id="UP000252107">
    <property type="component" value="Unassembled WGS sequence"/>
</dbReference>
<organism evidence="2 3">
    <name type="scientific">Nostoc minutum NIES-26</name>
    <dbReference type="NCBI Taxonomy" id="1844469"/>
    <lineage>
        <taxon>Bacteria</taxon>
        <taxon>Bacillati</taxon>
        <taxon>Cyanobacteriota</taxon>
        <taxon>Cyanophyceae</taxon>
        <taxon>Nostocales</taxon>
        <taxon>Nostocaceae</taxon>
        <taxon>Nostoc</taxon>
    </lineage>
</organism>
<dbReference type="EMBL" id="LXQD01000150">
    <property type="protein sequence ID" value="RCJ36248.1"/>
    <property type="molecule type" value="Genomic_DNA"/>
</dbReference>
<dbReference type="AlphaFoldDB" id="A0A367RI55"/>
<feature type="region of interest" description="Disordered" evidence="1">
    <location>
        <begin position="24"/>
        <end position="100"/>
    </location>
</feature>
<evidence type="ECO:0000313" key="2">
    <source>
        <dbReference type="EMBL" id="RCJ36248.1"/>
    </source>
</evidence>
<keyword evidence="3" id="KW-1185">Reference proteome</keyword>
<feature type="compositionally biased region" description="Polar residues" evidence="1">
    <location>
        <begin position="61"/>
        <end position="91"/>
    </location>
</feature>
<sequence length="160" mass="17284">MYILAIARLKSNFRKSRCSLNNHPSNFLPVENLDDEKTDCVESLGKTPSPPSPPSPDMAATHTQQPLQSTDQTPAQPVTQESPSPSPTITTRKPVKGDRVRLQTSDEEYIIGWVSCGEDKVILVSALTGQQLTAASDLRPGAAAGGLNLIDVSELEFLDQ</sequence>
<proteinExistence type="predicted"/>
<name>A0A367RI55_9NOSO</name>
<reference evidence="2" key="1">
    <citation type="submission" date="2016-04" db="EMBL/GenBank/DDBJ databases">
        <authorList>
            <person name="Tabuchi Yagui T.R."/>
        </authorList>
    </citation>
    <scope>NUCLEOTIDE SEQUENCE [LARGE SCALE GENOMIC DNA]</scope>
    <source>
        <strain evidence="2">NIES-26</strain>
    </source>
</reference>
<accession>A0A367RI55</accession>
<evidence type="ECO:0000256" key="1">
    <source>
        <dbReference type="SAM" id="MobiDB-lite"/>
    </source>
</evidence>
<protein>
    <submittedName>
        <fullName evidence="2">Uncharacterized protein</fullName>
    </submittedName>
</protein>
<gene>
    <name evidence="2" type="ORF">A6770_40700</name>
</gene>